<keyword evidence="1 2" id="KW-0732">Signal</keyword>
<dbReference type="SMART" id="SM00089">
    <property type="entry name" value="PKD"/>
    <property type="match status" value="1"/>
</dbReference>
<evidence type="ECO:0000313" key="5">
    <source>
        <dbReference type="Proteomes" id="UP000615760"/>
    </source>
</evidence>
<dbReference type="Pfam" id="PF18962">
    <property type="entry name" value="Por_Secre_tail"/>
    <property type="match status" value="1"/>
</dbReference>
<gene>
    <name evidence="4" type="ORF">GCM10007424_26240</name>
</gene>
<dbReference type="Pfam" id="PF06739">
    <property type="entry name" value="SBBP"/>
    <property type="match status" value="1"/>
</dbReference>
<dbReference type="InterPro" id="IPR052918">
    <property type="entry name" value="Motility_Chemotaxis_Reg"/>
</dbReference>
<dbReference type="RefSeq" id="WP_188621768.1">
    <property type="nucleotide sequence ID" value="NZ_BMJE01000007.1"/>
</dbReference>
<comment type="caution">
    <text evidence="4">The sequence shown here is derived from an EMBL/GenBank/DDBJ whole genome shotgun (WGS) entry which is preliminary data.</text>
</comment>
<name>A0ABQ1K4N8_9FLAO</name>
<dbReference type="Gene3D" id="2.60.40.10">
    <property type="entry name" value="Immunoglobulins"/>
    <property type="match status" value="1"/>
</dbReference>
<dbReference type="PROSITE" id="PS50093">
    <property type="entry name" value="PKD"/>
    <property type="match status" value="1"/>
</dbReference>
<evidence type="ECO:0000259" key="3">
    <source>
        <dbReference type="PROSITE" id="PS50093"/>
    </source>
</evidence>
<evidence type="ECO:0000256" key="2">
    <source>
        <dbReference type="SAM" id="SignalP"/>
    </source>
</evidence>
<dbReference type="InterPro" id="IPR035986">
    <property type="entry name" value="PKD_dom_sf"/>
</dbReference>
<accession>A0ABQ1K4N8</accession>
<dbReference type="EMBL" id="BMJE01000007">
    <property type="protein sequence ID" value="GGB84932.1"/>
    <property type="molecule type" value="Genomic_DNA"/>
</dbReference>
<dbReference type="CDD" id="cd00146">
    <property type="entry name" value="PKD"/>
    <property type="match status" value="1"/>
</dbReference>
<dbReference type="SUPFAM" id="SSF101898">
    <property type="entry name" value="NHL repeat"/>
    <property type="match status" value="1"/>
</dbReference>
<dbReference type="InterPro" id="IPR022409">
    <property type="entry name" value="PKD/Chitinase_dom"/>
</dbReference>
<dbReference type="InterPro" id="IPR026444">
    <property type="entry name" value="Secre_tail"/>
</dbReference>
<dbReference type="InterPro" id="IPR010620">
    <property type="entry name" value="SBBP_repeat"/>
</dbReference>
<dbReference type="InterPro" id="IPR013783">
    <property type="entry name" value="Ig-like_fold"/>
</dbReference>
<evidence type="ECO:0000313" key="4">
    <source>
        <dbReference type="EMBL" id="GGB84932.1"/>
    </source>
</evidence>
<dbReference type="Proteomes" id="UP000615760">
    <property type="component" value="Unassembled WGS sequence"/>
</dbReference>
<dbReference type="InterPro" id="IPR000601">
    <property type="entry name" value="PKD_dom"/>
</dbReference>
<dbReference type="PANTHER" id="PTHR35580:SF1">
    <property type="entry name" value="PHYTASE-LIKE DOMAIN-CONTAINING PROTEIN"/>
    <property type="match status" value="1"/>
</dbReference>
<proteinExistence type="predicted"/>
<protein>
    <recommendedName>
        <fullName evidence="3">PKD domain-containing protein</fullName>
    </recommendedName>
</protein>
<feature type="signal peptide" evidence="2">
    <location>
        <begin position="1"/>
        <end position="30"/>
    </location>
</feature>
<organism evidence="4 5">
    <name type="scientific">Flavobacterium suaedae</name>
    <dbReference type="NCBI Taxonomy" id="1767027"/>
    <lineage>
        <taxon>Bacteria</taxon>
        <taxon>Pseudomonadati</taxon>
        <taxon>Bacteroidota</taxon>
        <taxon>Flavobacteriia</taxon>
        <taxon>Flavobacteriales</taxon>
        <taxon>Flavobacteriaceae</taxon>
        <taxon>Flavobacterium</taxon>
    </lineage>
</organism>
<dbReference type="NCBIfam" id="TIGR04183">
    <property type="entry name" value="Por_Secre_tail"/>
    <property type="match status" value="1"/>
</dbReference>
<keyword evidence="5" id="KW-1185">Reference proteome</keyword>
<dbReference type="SUPFAM" id="SSF49299">
    <property type="entry name" value="PKD domain"/>
    <property type="match status" value="1"/>
</dbReference>
<reference evidence="5" key="1">
    <citation type="journal article" date="2019" name="Int. J. Syst. Evol. Microbiol.">
        <title>The Global Catalogue of Microorganisms (GCM) 10K type strain sequencing project: providing services to taxonomists for standard genome sequencing and annotation.</title>
        <authorList>
            <consortium name="The Broad Institute Genomics Platform"/>
            <consortium name="The Broad Institute Genome Sequencing Center for Infectious Disease"/>
            <person name="Wu L."/>
            <person name="Ma J."/>
        </authorList>
    </citation>
    <scope>NUCLEOTIDE SEQUENCE [LARGE SCALE GENOMIC DNA]</scope>
    <source>
        <strain evidence="5">CGMCC 1.15461</strain>
    </source>
</reference>
<dbReference type="PANTHER" id="PTHR35580">
    <property type="entry name" value="CELL SURFACE GLYCOPROTEIN (S-LAYER PROTEIN)-LIKE PROTEIN"/>
    <property type="match status" value="1"/>
</dbReference>
<feature type="domain" description="PKD" evidence="3">
    <location>
        <begin position="514"/>
        <end position="564"/>
    </location>
</feature>
<evidence type="ECO:0000256" key="1">
    <source>
        <dbReference type="ARBA" id="ARBA00022729"/>
    </source>
</evidence>
<feature type="chain" id="PRO_5047442613" description="PKD domain-containing protein" evidence="2">
    <location>
        <begin position="31"/>
        <end position="657"/>
    </location>
</feature>
<dbReference type="Pfam" id="PF18911">
    <property type="entry name" value="PKD_4"/>
    <property type="match status" value="1"/>
</dbReference>
<sequence length="657" mass="72118">MTKNYFNLNKRHTAFYCLVAGLLFSLNTQAQSWQWGKSGGSFEDVQNNEETTSVVTDSEGNNYLLAPVGVNGLQIDGINKEAYGGKDFAIASFSCNGTYRWSKIIGGEGNDEIQRLQTDADGNIYAVGKISRTSEAYFGGETGFDLVLPSTPSTQDTEKQNLFLVKYSPEGTLLWVRFPQPENISFIDALANSHSMDFQADPDGNSYWLCLVPPGLYGGEYNNETEGNNMLIFKYDSEGNFTGAHPIDFNTSGSYPYLKMVYSQTLGNYYIAGSLPFSVTAPTINGIPVENTMFIAGFDNMGNFIWKHENNNNEVGQINDICLDNSGNIYVTGKTNSGDTMAGEFIGPDNNSNGQYPVLIKFNSSGDIQWVKNTQNSAGYPATAITINGNEVAVAGYENGVQWGEYTYETEENRGSDAYFASFNKENGEVIDMHKITGAFGAFDYATTLTADSYGNYYLGGRFDAELYVGDDTLTENAQGWDFFLAKYGSNNCDCELPTPSFGYAPQDENSGMVNFTYTGSTGYESISWNFGNGDTSTEESPSYTYSEGGTYNVCVTVTNSCGSEQYCTDVEPTLLHDSFSKKSIEIYPNPVTDIFIITAEEEINYTIHTVLGNKILGGTTTEKQTAINMSNLPSGWYLLTLQSSSGSHKTIKLIRE</sequence>